<reference evidence="3 4" key="1">
    <citation type="submission" date="2019-04" db="EMBL/GenBank/DDBJ databases">
        <authorList>
            <consortium name="Wellcome Sanger Institute Data Sharing"/>
        </authorList>
    </citation>
    <scope>NUCLEOTIDE SEQUENCE [LARGE SCALE GENOMIC DNA]</scope>
</reference>
<evidence type="ECO:0000313" key="3">
    <source>
        <dbReference type="Ensembl" id="ENSSFOP00015014000.2"/>
    </source>
</evidence>
<dbReference type="InterPro" id="IPR013783">
    <property type="entry name" value="Ig-like_fold"/>
</dbReference>
<evidence type="ECO:0000256" key="1">
    <source>
        <dbReference type="SAM" id="Phobius"/>
    </source>
</evidence>
<name>A0A8C9R9J9_SCLFO</name>
<evidence type="ECO:0000313" key="4">
    <source>
        <dbReference type="Proteomes" id="UP000694397"/>
    </source>
</evidence>
<organism evidence="3 4">
    <name type="scientific">Scleropages formosus</name>
    <name type="common">Asian bonytongue</name>
    <name type="synonym">Osteoglossum formosum</name>
    <dbReference type="NCBI Taxonomy" id="113540"/>
    <lineage>
        <taxon>Eukaryota</taxon>
        <taxon>Metazoa</taxon>
        <taxon>Chordata</taxon>
        <taxon>Craniata</taxon>
        <taxon>Vertebrata</taxon>
        <taxon>Euteleostomi</taxon>
        <taxon>Actinopterygii</taxon>
        <taxon>Neopterygii</taxon>
        <taxon>Teleostei</taxon>
        <taxon>Osteoglossocephala</taxon>
        <taxon>Osteoglossomorpha</taxon>
        <taxon>Osteoglossiformes</taxon>
        <taxon>Osteoglossidae</taxon>
        <taxon>Scleropages</taxon>
    </lineage>
</organism>
<dbReference type="SUPFAM" id="SSF49265">
    <property type="entry name" value="Fibronectin type III"/>
    <property type="match status" value="1"/>
</dbReference>
<dbReference type="InterPro" id="IPR036116">
    <property type="entry name" value="FN3_sf"/>
</dbReference>
<dbReference type="PANTHER" id="PTHR37361">
    <property type="entry name" value="FIBRONECTIN TYPE III DOMAIN-CONTAINING PROTEIN 9"/>
    <property type="match status" value="1"/>
</dbReference>
<reference evidence="3" key="2">
    <citation type="submission" date="2025-08" db="UniProtKB">
        <authorList>
            <consortium name="Ensembl"/>
        </authorList>
    </citation>
    <scope>IDENTIFICATION</scope>
</reference>
<dbReference type="Ensembl" id="ENSSFOT00015014171.2">
    <property type="protein sequence ID" value="ENSSFOP00015014000.2"/>
    <property type="gene ID" value="ENSSFOG00015009035.2"/>
</dbReference>
<dbReference type="Gene3D" id="2.60.40.10">
    <property type="entry name" value="Immunoglobulins"/>
    <property type="match status" value="1"/>
</dbReference>
<dbReference type="Proteomes" id="UP000694397">
    <property type="component" value="Chromosome 14"/>
</dbReference>
<keyword evidence="1" id="KW-0472">Membrane</keyword>
<keyword evidence="1" id="KW-1133">Transmembrane helix</keyword>
<dbReference type="PROSITE" id="PS50853">
    <property type="entry name" value="FN3"/>
    <property type="match status" value="1"/>
</dbReference>
<dbReference type="GeneTree" id="ENSGT00940000165545"/>
<keyword evidence="4" id="KW-1185">Reference proteome</keyword>
<evidence type="ECO:0000259" key="2">
    <source>
        <dbReference type="PROSITE" id="PS50853"/>
    </source>
</evidence>
<accession>A0A8C9R9J9</accession>
<dbReference type="OrthoDB" id="8566281at2759"/>
<dbReference type="CDD" id="cd00063">
    <property type="entry name" value="FN3"/>
    <property type="match status" value="1"/>
</dbReference>
<protein>
    <recommendedName>
        <fullName evidence="2">Fibronectin type-III domain-containing protein</fullName>
    </recommendedName>
</protein>
<dbReference type="AlphaFoldDB" id="A0A8C9R9J9"/>
<sequence>MVINVENITCHSASVTWPSSPGCLGSFYSIIYHPNWESVLMGFTRKNLYKENRVPAGQTTASLVNLSPGTTYVLCVTCWSAASPRDQCQMFRTPEENIAELGDSRGEIAMGVWLASSVLLLLIAVMLLYGCLHPRSTHNCSSPGTCFSEPALPPNIYKSDIDTMCSEKSSSSCSAADLQVATIIENPVDPSTQSEDHLLSEQLPELVPLTRHENIKHLTENS</sequence>
<proteinExistence type="predicted"/>
<keyword evidence="1" id="KW-0812">Transmembrane</keyword>
<reference evidence="3" key="3">
    <citation type="submission" date="2025-09" db="UniProtKB">
        <authorList>
            <consortium name="Ensembl"/>
        </authorList>
    </citation>
    <scope>IDENTIFICATION</scope>
</reference>
<dbReference type="PANTHER" id="PTHR37361:SF4">
    <property type="entry name" value="FIBRONECTIN TYPE-III DOMAIN-CONTAINING PROTEIN"/>
    <property type="match status" value="1"/>
</dbReference>
<feature type="transmembrane region" description="Helical" evidence="1">
    <location>
        <begin position="108"/>
        <end position="130"/>
    </location>
</feature>
<feature type="domain" description="Fibronectin type-III" evidence="2">
    <location>
        <begin position="1"/>
        <end position="96"/>
    </location>
</feature>
<dbReference type="InterPro" id="IPR003961">
    <property type="entry name" value="FN3_dom"/>
</dbReference>